<evidence type="ECO:0000256" key="6">
    <source>
        <dbReference type="ARBA" id="ARBA00030350"/>
    </source>
</evidence>
<gene>
    <name evidence="7" type="ORF">Godav_013936</name>
</gene>
<evidence type="ECO:0000256" key="1">
    <source>
        <dbReference type="ARBA" id="ARBA00007737"/>
    </source>
</evidence>
<keyword evidence="4" id="KW-0294">Fucose metabolism</keyword>
<dbReference type="AlphaFoldDB" id="A0A7J8RIH4"/>
<reference evidence="7 8" key="1">
    <citation type="journal article" date="2019" name="Genome Biol. Evol.">
        <title>Insights into the evolution of the New World diploid cottons (Gossypium, subgenus Houzingenia) based on genome sequencing.</title>
        <authorList>
            <person name="Grover C.E."/>
            <person name="Arick M.A. 2nd"/>
            <person name="Thrash A."/>
            <person name="Conover J.L."/>
            <person name="Sanders W.S."/>
            <person name="Peterson D.G."/>
            <person name="Frelichowski J.E."/>
            <person name="Scheffler J.A."/>
            <person name="Scheffler B.E."/>
            <person name="Wendel J.F."/>
        </authorList>
    </citation>
    <scope>NUCLEOTIDE SEQUENCE [LARGE SCALE GENOMIC DNA]</scope>
    <source>
        <strain evidence="7">27</strain>
        <tissue evidence="7">Leaf</tissue>
    </source>
</reference>
<name>A0A7J8RIH4_GOSDV</name>
<comment type="caution">
    <text evidence="7">The sequence shown here is derived from an EMBL/GenBank/DDBJ whole genome shotgun (WGS) entry which is preliminary data.</text>
</comment>
<dbReference type="PANTHER" id="PTHR31288:SF10">
    <property type="entry name" value="PROTEIN ESMERALDA 1"/>
    <property type="match status" value="1"/>
</dbReference>
<dbReference type="GO" id="GO:0016757">
    <property type="term" value="F:glycosyltransferase activity"/>
    <property type="evidence" value="ECO:0007669"/>
    <property type="project" value="UniProtKB-KW"/>
</dbReference>
<dbReference type="PANTHER" id="PTHR31288">
    <property type="entry name" value="O-FUCOSYLTRANSFERASE FAMILY PROTEIN"/>
    <property type="match status" value="1"/>
</dbReference>
<keyword evidence="5" id="KW-0119">Carbohydrate metabolism</keyword>
<accession>A0A7J8RIH4</accession>
<keyword evidence="3" id="KW-0808">Transferase</keyword>
<dbReference type="Proteomes" id="UP000593561">
    <property type="component" value="Unassembled WGS sequence"/>
</dbReference>
<evidence type="ECO:0000256" key="5">
    <source>
        <dbReference type="ARBA" id="ARBA00023277"/>
    </source>
</evidence>
<sequence length="54" mass="6161">MLRGMGFDNNTYIFLASGKIYNAEKTMAPLLEMFPNLQTKEMLASEEELAPYKV</sequence>
<evidence type="ECO:0000256" key="4">
    <source>
        <dbReference type="ARBA" id="ARBA00023253"/>
    </source>
</evidence>
<keyword evidence="2" id="KW-0328">Glycosyltransferase</keyword>
<evidence type="ECO:0000313" key="7">
    <source>
        <dbReference type="EMBL" id="MBA0613515.1"/>
    </source>
</evidence>
<evidence type="ECO:0000256" key="2">
    <source>
        <dbReference type="ARBA" id="ARBA00022676"/>
    </source>
</evidence>
<dbReference type="EMBL" id="JABFAC010000005">
    <property type="protein sequence ID" value="MBA0613515.1"/>
    <property type="molecule type" value="Genomic_DNA"/>
</dbReference>
<comment type="similarity">
    <text evidence="1">Belongs to the glycosyltransferase GT106 family.</text>
</comment>
<dbReference type="Pfam" id="PF10250">
    <property type="entry name" value="O-FucT"/>
    <property type="match status" value="1"/>
</dbReference>
<dbReference type="InterPro" id="IPR024709">
    <property type="entry name" value="FucosylTrfase_pln"/>
</dbReference>
<protein>
    <recommendedName>
        <fullName evidence="6">O-fucosyltransferase family protein</fullName>
    </recommendedName>
</protein>
<proteinExistence type="inferred from homology"/>
<organism evidence="7 8">
    <name type="scientific">Gossypium davidsonii</name>
    <name type="common">Davidson's cotton</name>
    <name type="synonym">Gossypium klotzschianum subsp. davidsonii</name>
    <dbReference type="NCBI Taxonomy" id="34287"/>
    <lineage>
        <taxon>Eukaryota</taxon>
        <taxon>Viridiplantae</taxon>
        <taxon>Streptophyta</taxon>
        <taxon>Embryophyta</taxon>
        <taxon>Tracheophyta</taxon>
        <taxon>Spermatophyta</taxon>
        <taxon>Magnoliopsida</taxon>
        <taxon>eudicotyledons</taxon>
        <taxon>Gunneridae</taxon>
        <taxon>Pentapetalae</taxon>
        <taxon>rosids</taxon>
        <taxon>malvids</taxon>
        <taxon>Malvales</taxon>
        <taxon>Malvaceae</taxon>
        <taxon>Malvoideae</taxon>
        <taxon>Gossypium</taxon>
    </lineage>
</organism>
<evidence type="ECO:0000256" key="3">
    <source>
        <dbReference type="ARBA" id="ARBA00022679"/>
    </source>
</evidence>
<evidence type="ECO:0000313" key="8">
    <source>
        <dbReference type="Proteomes" id="UP000593561"/>
    </source>
</evidence>
<dbReference type="InterPro" id="IPR019378">
    <property type="entry name" value="GDP-Fuc_O-FucTrfase"/>
</dbReference>
<keyword evidence="8" id="KW-1185">Reference proteome</keyword>
<dbReference type="GO" id="GO:0006004">
    <property type="term" value="P:fucose metabolic process"/>
    <property type="evidence" value="ECO:0007669"/>
    <property type="project" value="UniProtKB-KW"/>
</dbReference>